<dbReference type="Proteomes" id="UP000076715">
    <property type="component" value="Unassembled WGS sequence"/>
</dbReference>
<organism evidence="1 2">
    <name type="scientific">Aquimarina aggregata</name>
    <dbReference type="NCBI Taxonomy" id="1642818"/>
    <lineage>
        <taxon>Bacteria</taxon>
        <taxon>Pseudomonadati</taxon>
        <taxon>Bacteroidota</taxon>
        <taxon>Flavobacteriia</taxon>
        <taxon>Flavobacteriales</taxon>
        <taxon>Flavobacteriaceae</taxon>
        <taxon>Aquimarina</taxon>
    </lineage>
</organism>
<comment type="caution">
    <text evidence="1">The sequence shown here is derived from an EMBL/GenBank/DDBJ whole genome shotgun (WGS) entry which is preliminary data.</text>
</comment>
<accession>A0A163BH06</accession>
<evidence type="ECO:0000313" key="2">
    <source>
        <dbReference type="Proteomes" id="UP000076715"/>
    </source>
</evidence>
<dbReference type="EMBL" id="LQRT01000005">
    <property type="protein sequence ID" value="KZS41390.1"/>
    <property type="molecule type" value="Genomic_DNA"/>
</dbReference>
<reference evidence="1 2" key="1">
    <citation type="submission" date="2016-01" db="EMBL/GenBank/DDBJ databases">
        <title>The draft genome sequence of Aquimarina sp. RZW4-3-2.</title>
        <authorList>
            <person name="Wang Y."/>
        </authorList>
    </citation>
    <scope>NUCLEOTIDE SEQUENCE [LARGE SCALE GENOMIC DNA]</scope>
    <source>
        <strain evidence="1 2">RZW4-3-2</strain>
    </source>
</reference>
<name>A0A163BH06_9FLAO</name>
<dbReference type="AlphaFoldDB" id="A0A163BH06"/>
<sequence length="76" mass="9054">MKTEQEIITLLSRIETITDRIKKLDDPPFNFKLESCEFRILLAQKDMFHAILEHKGYNLIDAYDHLDSFLNELENK</sequence>
<proteinExistence type="predicted"/>
<keyword evidence="2" id="KW-1185">Reference proteome</keyword>
<protein>
    <submittedName>
        <fullName evidence="1">Uncharacterized protein</fullName>
    </submittedName>
</protein>
<gene>
    <name evidence="1" type="ORF">AWE51_22055</name>
</gene>
<evidence type="ECO:0000313" key="1">
    <source>
        <dbReference type="EMBL" id="KZS41390.1"/>
    </source>
</evidence>
<dbReference type="RefSeq" id="WP_066312207.1">
    <property type="nucleotide sequence ID" value="NZ_LQRT01000005.1"/>
</dbReference>